<sequence length="419" mass="48910">MNNKRIFHDPIHKEIIIDSDKPEELMIMQLIDTLAFQRLRRIKQLGAASLLFHGAESSRFTHSIGVFCVARKIYRKLVEINPDFSQNKFILFGAALLHDLGHGPLSHTSEVIFAHDHELWSKNLVKNYSPISSILKNFGTELPNQIGDLFKTKNLFSRPLKTLISSEIDCDRLDYLLRDSYNTGTKYGLVDLERIISALTFSPDGNIAIKPKGVIAIEHFLVLRNMMYRTIYNHRINEISTWILEKIIQIIKKDSVKKDLWIDESMRRWIFFPNQLEVKDFLANDDIVFYFHLMKWKEESFEPLKTLCKMFIDRKLLKASDISFLTKLKRLEILAFARKKCKLNNYDSEIFCGIKERSFKGFKSDNSLKIWDGTYQNLLENQSDLINTLMSSKDTSLIIYPGEFRKEIEDQIAIERANV</sequence>
<dbReference type="Proteomes" id="UP000001026">
    <property type="component" value="Chromosome"/>
</dbReference>
<dbReference type="InterPro" id="IPR050135">
    <property type="entry name" value="dGTPase-like"/>
</dbReference>
<dbReference type="Pfam" id="PF19276">
    <property type="entry name" value="HD_assoc_2"/>
    <property type="match status" value="1"/>
</dbReference>
<dbReference type="InterPro" id="IPR045509">
    <property type="entry name" value="HD_assoc_2"/>
</dbReference>
<gene>
    <name evidence="2" type="ordered locus">PMM0323</name>
</gene>
<dbReference type="KEGG" id="pmm:PMM0323"/>
<accession>Q7V2X7</accession>
<dbReference type="Pfam" id="PF01966">
    <property type="entry name" value="HD"/>
    <property type="match status" value="1"/>
</dbReference>
<dbReference type="CDD" id="cd00077">
    <property type="entry name" value="HDc"/>
    <property type="match status" value="1"/>
</dbReference>
<dbReference type="SMART" id="SM00471">
    <property type="entry name" value="HDc"/>
    <property type="match status" value="1"/>
</dbReference>
<proteinExistence type="predicted"/>
<dbReference type="PANTHER" id="PTHR11373:SF4">
    <property type="entry name" value="DEOXYNUCLEOSIDE TRIPHOSPHATE TRIPHOSPHOHYDROLASE SAMHD1"/>
    <property type="match status" value="1"/>
</dbReference>
<name>Q7V2X7_PROMP</name>
<dbReference type="EMBL" id="BX548174">
    <property type="protein sequence ID" value="CAE18782.1"/>
    <property type="molecule type" value="Genomic_DNA"/>
</dbReference>
<evidence type="ECO:0000259" key="1">
    <source>
        <dbReference type="SMART" id="SM00471"/>
    </source>
</evidence>
<dbReference type="eggNOG" id="COG1078">
    <property type="taxonomic scope" value="Bacteria"/>
</dbReference>
<dbReference type="GO" id="GO:0006203">
    <property type="term" value="P:dGTP catabolic process"/>
    <property type="evidence" value="ECO:0007669"/>
    <property type="project" value="TreeGrafter"/>
</dbReference>
<evidence type="ECO:0000313" key="3">
    <source>
        <dbReference type="Proteomes" id="UP000001026"/>
    </source>
</evidence>
<dbReference type="PANTHER" id="PTHR11373">
    <property type="entry name" value="DEOXYNUCLEOSIDE TRIPHOSPHATE TRIPHOSPHOHYDROLASE"/>
    <property type="match status" value="1"/>
</dbReference>
<feature type="domain" description="HD/PDEase" evidence="1">
    <location>
        <begin position="55"/>
        <end position="185"/>
    </location>
</feature>
<dbReference type="AlphaFoldDB" id="Q7V2X7"/>
<protein>
    <recommendedName>
        <fullName evidence="1">HD/PDEase domain-containing protein</fullName>
    </recommendedName>
</protein>
<dbReference type="InterPro" id="IPR006674">
    <property type="entry name" value="HD_domain"/>
</dbReference>
<dbReference type="STRING" id="59919.PMM0323"/>
<dbReference type="RefSeq" id="WP_011131960.1">
    <property type="nucleotide sequence ID" value="NC_005072.1"/>
</dbReference>
<dbReference type="OrthoDB" id="9803619at2"/>
<organism evidence="2 3">
    <name type="scientific">Prochlorococcus marinus subsp. pastoris (strain CCMP1986 / NIES-2087 / MED4)</name>
    <dbReference type="NCBI Taxonomy" id="59919"/>
    <lineage>
        <taxon>Bacteria</taxon>
        <taxon>Bacillati</taxon>
        <taxon>Cyanobacteriota</taxon>
        <taxon>Cyanophyceae</taxon>
        <taxon>Synechococcales</taxon>
        <taxon>Prochlorococcaceae</taxon>
        <taxon>Prochlorococcus</taxon>
    </lineage>
</organism>
<dbReference type="Gene3D" id="1.10.3210.10">
    <property type="entry name" value="Hypothetical protein af1432"/>
    <property type="match status" value="1"/>
</dbReference>
<dbReference type="GO" id="GO:0008832">
    <property type="term" value="F:dGTPase activity"/>
    <property type="evidence" value="ECO:0007669"/>
    <property type="project" value="TreeGrafter"/>
</dbReference>
<dbReference type="InterPro" id="IPR003607">
    <property type="entry name" value="HD/PDEase_dom"/>
</dbReference>
<dbReference type="HOGENOM" id="CLU_026821_0_0_3"/>
<evidence type="ECO:0000313" key="2">
    <source>
        <dbReference type="EMBL" id="CAE18782.1"/>
    </source>
</evidence>
<dbReference type="SUPFAM" id="SSF109604">
    <property type="entry name" value="HD-domain/PDEase-like"/>
    <property type="match status" value="1"/>
</dbReference>
<reference evidence="2 3" key="1">
    <citation type="journal article" date="2003" name="Nature">
        <title>Genome divergence in two Prochlorococcus ecotypes reflects oceanic niche differentiation.</title>
        <authorList>
            <person name="Rocap G."/>
            <person name="Larimer F.W."/>
            <person name="Lamerdin J.E."/>
            <person name="Malfatti S."/>
            <person name="Chain P."/>
            <person name="Ahlgren N.A."/>
            <person name="Arellano A."/>
            <person name="Coleman M."/>
            <person name="Hauser L."/>
            <person name="Hess W.R."/>
            <person name="Johnson Z.I."/>
            <person name="Land M.L."/>
            <person name="Lindell D."/>
            <person name="Post A.F."/>
            <person name="Regala W."/>
            <person name="Shah M."/>
            <person name="Shaw S.L."/>
            <person name="Steglich C."/>
            <person name="Sullivan M.B."/>
            <person name="Ting C.S."/>
            <person name="Tolonen A."/>
            <person name="Webb E.A."/>
            <person name="Zinser E.R."/>
            <person name="Chisholm S.W."/>
        </authorList>
    </citation>
    <scope>NUCLEOTIDE SEQUENCE [LARGE SCALE GENOMIC DNA]</scope>
    <source>
        <strain evidence="3">CCMP1986 / NIES-2087 / MED4</strain>
    </source>
</reference>